<sequence length="296" mass="35514">MKDYYTYLEELNHSERTIKTNVYNIDKLKQWCKTKRTNPQRLTYRQLLNYITHLKTTNKPETINKHIWAIKHYCTYLIEEGYRTDNIADDLKVRGERKKVFHNLLTSDELEDLFYSYETDKIWKDNFYYRATAKRNKVVVGLLVYQGLLSNNFKSLEVEHVDLRKGTIYIPSTRKNAWRKLELKPWQIIELKEYIEEVRPIIQDHIGSHDEKLFPLNTPQFHTILHPILKKLKTYNQKVTNNTHIRASVIVNWLGQYNIRKVQQMAGHRHILSTESYKQDNLESLHEAINQFHPLS</sequence>
<evidence type="ECO:0000256" key="2">
    <source>
        <dbReference type="ARBA" id="ARBA00022908"/>
    </source>
</evidence>
<comment type="similarity">
    <text evidence="1">Belongs to the 'phage' integrase family.</text>
</comment>
<feature type="domain" description="Core-binding (CB)" evidence="7">
    <location>
        <begin position="1"/>
        <end position="78"/>
    </location>
</feature>
<dbReference type="SUPFAM" id="SSF56349">
    <property type="entry name" value="DNA breaking-rejoining enzymes"/>
    <property type="match status" value="1"/>
</dbReference>
<dbReference type="PROSITE" id="PS51898">
    <property type="entry name" value="TYR_RECOMBINASE"/>
    <property type="match status" value="1"/>
</dbReference>
<evidence type="ECO:0000259" key="7">
    <source>
        <dbReference type="PROSITE" id="PS51900"/>
    </source>
</evidence>
<dbReference type="Gene3D" id="1.10.443.10">
    <property type="entry name" value="Intergrase catalytic core"/>
    <property type="match status" value="1"/>
</dbReference>
<comment type="caution">
    <text evidence="8">The sequence shown here is derived from an EMBL/GenBank/DDBJ whole genome shotgun (WGS) entry which is preliminary data.</text>
</comment>
<keyword evidence="4" id="KW-0233">DNA recombination</keyword>
<evidence type="ECO:0000313" key="9">
    <source>
        <dbReference type="Proteomes" id="UP000076715"/>
    </source>
</evidence>
<keyword evidence="3 5" id="KW-0238">DNA-binding</keyword>
<keyword evidence="2" id="KW-0229">DNA integration</keyword>
<name>A0A162WQA9_9FLAO</name>
<evidence type="ECO:0000256" key="4">
    <source>
        <dbReference type="ARBA" id="ARBA00023172"/>
    </source>
</evidence>
<dbReference type="Gene3D" id="1.10.150.130">
    <property type="match status" value="1"/>
</dbReference>
<accession>A0A162WQA9</accession>
<dbReference type="InterPro" id="IPR050090">
    <property type="entry name" value="Tyrosine_recombinase_XerCD"/>
</dbReference>
<organism evidence="8 9">
    <name type="scientific">Aquimarina aggregata</name>
    <dbReference type="NCBI Taxonomy" id="1642818"/>
    <lineage>
        <taxon>Bacteria</taxon>
        <taxon>Pseudomonadati</taxon>
        <taxon>Bacteroidota</taxon>
        <taxon>Flavobacteriia</taxon>
        <taxon>Flavobacteriales</taxon>
        <taxon>Flavobacteriaceae</taxon>
        <taxon>Aquimarina</taxon>
    </lineage>
</organism>
<feature type="domain" description="Tyr recombinase" evidence="6">
    <location>
        <begin position="100"/>
        <end position="290"/>
    </location>
</feature>
<dbReference type="InterPro" id="IPR013762">
    <property type="entry name" value="Integrase-like_cat_sf"/>
</dbReference>
<dbReference type="Pfam" id="PF00589">
    <property type="entry name" value="Phage_integrase"/>
    <property type="match status" value="1"/>
</dbReference>
<dbReference type="PANTHER" id="PTHR30349:SF41">
    <property type="entry name" value="INTEGRASE_RECOMBINASE PROTEIN MJ0367-RELATED"/>
    <property type="match status" value="1"/>
</dbReference>
<dbReference type="GO" id="GO:0015074">
    <property type="term" value="P:DNA integration"/>
    <property type="evidence" value="ECO:0007669"/>
    <property type="project" value="UniProtKB-KW"/>
</dbReference>
<dbReference type="GO" id="GO:0006310">
    <property type="term" value="P:DNA recombination"/>
    <property type="evidence" value="ECO:0007669"/>
    <property type="project" value="UniProtKB-KW"/>
</dbReference>
<keyword evidence="9" id="KW-1185">Reference proteome</keyword>
<dbReference type="RefSeq" id="WP_066320338.1">
    <property type="nucleotide sequence ID" value="NZ_LQRT01000060.1"/>
</dbReference>
<dbReference type="AlphaFoldDB" id="A0A162WQA9"/>
<reference evidence="8 9" key="1">
    <citation type="submission" date="2016-01" db="EMBL/GenBank/DDBJ databases">
        <title>The draft genome sequence of Aquimarina sp. RZW4-3-2.</title>
        <authorList>
            <person name="Wang Y."/>
        </authorList>
    </citation>
    <scope>NUCLEOTIDE SEQUENCE [LARGE SCALE GENOMIC DNA]</scope>
    <source>
        <strain evidence="8 9">RZW4-3-2</strain>
    </source>
</reference>
<dbReference type="InterPro" id="IPR010998">
    <property type="entry name" value="Integrase_recombinase_N"/>
</dbReference>
<dbReference type="OrthoDB" id="1407105at2"/>
<evidence type="ECO:0000256" key="5">
    <source>
        <dbReference type="PROSITE-ProRule" id="PRU01248"/>
    </source>
</evidence>
<dbReference type="PANTHER" id="PTHR30349">
    <property type="entry name" value="PHAGE INTEGRASE-RELATED"/>
    <property type="match status" value="1"/>
</dbReference>
<dbReference type="STRING" id="1642818.AWE51_19570"/>
<evidence type="ECO:0000313" key="8">
    <source>
        <dbReference type="EMBL" id="KZS38238.1"/>
    </source>
</evidence>
<dbReference type="InterPro" id="IPR044068">
    <property type="entry name" value="CB"/>
</dbReference>
<dbReference type="InterPro" id="IPR002104">
    <property type="entry name" value="Integrase_catalytic"/>
</dbReference>
<evidence type="ECO:0000256" key="3">
    <source>
        <dbReference type="ARBA" id="ARBA00023125"/>
    </source>
</evidence>
<dbReference type="Proteomes" id="UP000076715">
    <property type="component" value="Unassembled WGS sequence"/>
</dbReference>
<dbReference type="InterPro" id="IPR004107">
    <property type="entry name" value="Integrase_SAM-like_N"/>
</dbReference>
<dbReference type="EMBL" id="LQRT01000060">
    <property type="protein sequence ID" value="KZS38238.1"/>
    <property type="molecule type" value="Genomic_DNA"/>
</dbReference>
<dbReference type="InterPro" id="IPR011010">
    <property type="entry name" value="DNA_brk_join_enz"/>
</dbReference>
<dbReference type="PROSITE" id="PS51900">
    <property type="entry name" value="CB"/>
    <property type="match status" value="1"/>
</dbReference>
<dbReference type="Pfam" id="PF02899">
    <property type="entry name" value="Phage_int_SAM_1"/>
    <property type="match status" value="1"/>
</dbReference>
<gene>
    <name evidence="8" type="ORF">AWE51_19570</name>
</gene>
<dbReference type="GO" id="GO:0003677">
    <property type="term" value="F:DNA binding"/>
    <property type="evidence" value="ECO:0007669"/>
    <property type="project" value="UniProtKB-UniRule"/>
</dbReference>
<protein>
    <recommendedName>
        <fullName evidence="10">Tyr recombinase domain-containing protein</fullName>
    </recommendedName>
</protein>
<evidence type="ECO:0008006" key="10">
    <source>
        <dbReference type="Google" id="ProtNLM"/>
    </source>
</evidence>
<evidence type="ECO:0000259" key="6">
    <source>
        <dbReference type="PROSITE" id="PS51898"/>
    </source>
</evidence>
<evidence type="ECO:0000256" key="1">
    <source>
        <dbReference type="ARBA" id="ARBA00008857"/>
    </source>
</evidence>
<proteinExistence type="inferred from homology"/>